<keyword evidence="6" id="KW-0808">Transferase</keyword>
<dbReference type="InterPro" id="IPR017441">
    <property type="entry name" value="Protein_kinase_ATP_BS"/>
</dbReference>
<dbReference type="InterPro" id="IPR015943">
    <property type="entry name" value="WD40/YVTN_repeat-like_dom_sf"/>
</dbReference>
<keyword evidence="6" id="KW-0723">Serine/threonine-protein kinase</keyword>
<evidence type="ECO:0000256" key="2">
    <source>
        <dbReference type="ARBA" id="ARBA00022737"/>
    </source>
</evidence>
<dbReference type="PROSITE" id="PS50082">
    <property type="entry name" value="WD_REPEATS_2"/>
    <property type="match status" value="5"/>
</dbReference>
<dbReference type="PROSITE" id="PS00678">
    <property type="entry name" value="WD_REPEATS_1"/>
    <property type="match status" value="2"/>
</dbReference>
<dbReference type="PANTHER" id="PTHR19848">
    <property type="entry name" value="WD40 REPEAT PROTEIN"/>
    <property type="match status" value="1"/>
</dbReference>
<name>A0A5A5T7Z9_9CHLR</name>
<keyword evidence="2" id="KW-0677">Repeat</keyword>
<dbReference type="CDD" id="cd14014">
    <property type="entry name" value="STKc_PknB_like"/>
    <property type="match status" value="1"/>
</dbReference>
<feature type="binding site" evidence="4">
    <location>
        <position position="78"/>
    </location>
    <ligand>
        <name>ATP</name>
        <dbReference type="ChEBI" id="CHEBI:30616"/>
    </ligand>
</feature>
<dbReference type="SMART" id="SM00220">
    <property type="entry name" value="S_TKc"/>
    <property type="match status" value="1"/>
</dbReference>
<evidence type="ECO:0000256" key="4">
    <source>
        <dbReference type="PROSITE-ProRule" id="PRU10141"/>
    </source>
</evidence>
<dbReference type="GO" id="GO:0005524">
    <property type="term" value="F:ATP binding"/>
    <property type="evidence" value="ECO:0007669"/>
    <property type="project" value="UniProtKB-UniRule"/>
</dbReference>
<feature type="domain" description="Protein kinase" evidence="5">
    <location>
        <begin position="48"/>
        <end position="305"/>
    </location>
</feature>
<keyword evidence="4" id="KW-0547">Nucleotide-binding</keyword>
<dbReference type="InterPro" id="IPR024977">
    <property type="entry name" value="Apc4-like_WD40_dom"/>
</dbReference>
<proteinExistence type="predicted"/>
<accession>A0A5A5T7Z9</accession>
<dbReference type="InterPro" id="IPR036322">
    <property type="entry name" value="WD40_repeat_dom_sf"/>
</dbReference>
<dbReference type="Gene3D" id="2.130.10.10">
    <property type="entry name" value="YVTN repeat-like/Quinoprotein amine dehydrogenase"/>
    <property type="match status" value="3"/>
</dbReference>
<gene>
    <name evidence="6" type="ORF">KDI_06530</name>
</gene>
<feature type="repeat" description="WD" evidence="3">
    <location>
        <begin position="422"/>
        <end position="449"/>
    </location>
</feature>
<sequence length="661" mass="72550">MLPSELFCANCGAVNNPQDRDCFACQQPLHQTTAANEPQHTALLRQRYRILERLGQGGMGSVYKAEDTELGNRLVAIKELLQKGLNQQESQEAEKSFKREALLLAGLMHANMPRIYDNFSEAGRWYLVMDFIEGQTLEEYLTSKGGKLPWSEVYEIAIQLCTVLHYLHTRPTPIIFRDLKPLNIMLTPNRQIYLIDFGIARQFKPGQSHDTIAFGSPGYAAPEQYGKAQTGPSADIYSLGAMLHQMLTGIDPSTAPFAFGPVVGAAPDLQNLLNQMLNLNASQRISDAGVVKQRLQEINTTQPIAQNSYTTPVNAPIYIPITQANALPVPQTIQNIATPAPALNPTINPNIISTPPRSTTQGELVYLYPGHTSIVTAIAWSPYGKQIASAAHEKAVHVWEVATGQLEQLYTGNVENWKARSIEALAWSPTGKLIASASNEGIIQVWQVNPLLTKISYDHHKGKVSALAWSPDGRLLASASQQTLQIWQAIDGQIILEQTVDFGMVTSLAWSPDGSLLAVGYQEAVAQIFSFDLQDTKMGHKLMYRGHHGALSKVLWSPDGSQIASGSSDKTIQIWDAETGERVSTYAGHSGPIYALDWSPTGDLIISASADGTMQIWDAQDGQWLYTHPSRNPNVFAVAWSPDGKYIASGAHSKVRVWWAS</sequence>
<dbReference type="InterPro" id="IPR000719">
    <property type="entry name" value="Prot_kinase_dom"/>
</dbReference>
<dbReference type="Pfam" id="PF00069">
    <property type="entry name" value="Pkinase"/>
    <property type="match status" value="1"/>
</dbReference>
<dbReference type="Pfam" id="PF12894">
    <property type="entry name" value="ANAPC4_WD40"/>
    <property type="match status" value="1"/>
</dbReference>
<protein>
    <submittedName>
        <fullName evidence="6">Serine/threonine protein kinase</fullName>
    </submittedName>
</protein>
<dbReference type="Proteomes" id="UP000322530">
    <property type="component" value="Unassembled WGS sequence"/>
</dbReference>
<dbReference type="EMBL" id="BIXY01000005">
    <property type="protein sequence ID" value="GCF07089.1"/>
    <property type="molecule type" value="Genomic_DNA"/>
</dbReference>
<feature type="repeat" description="WD" evidence="3">
    <location>
        <begin position="457"/>
        <end position="497"/>
    </location>
</feature>
<evidence type="ECO:0000259" key="5">
    <source>
        <dbReference type="PROSITE" id="PS50011"/>
    </source>
</evidence>
<comment type="caution">
    <text evidence="6">The sequence shown here is derived from an EMBL/GenBank/DDBJ whole genome shotgun (WGS) entry which is preliminary data.</text>
</comment>
<feature type="repeat" description="WD" evidence="3">
    <location>
        <begin position="368"/>
        <end position="409"/>
    </location>
</feature>
<dbReference type="SUPFAM" id="SSF50978">
    <property type="entry name" value="WD40 repeat-like"/>
    <property type="match status" value="1"/>
</dbReference>
<dbReference type="PANTHER" id="PTHR19848:SF8">
    <property type="entry name" value="F-BOX AND WD REPEAT DOMAIN CONTAINING 7"/>
    <property type="match status" value="1"/>
</dbReference>
<keyword evidence="6" id="KW-0418">Kinase</keyword>
<evidence type="ECO:0000313" key="6">
    <source>
        <dbReference type="EMBL" id="GCF07089.1"/>
    </source>
</evidence>
<dbReference type="RefSeq" id="WP_149400128.1">
    <property type="nucleotide sequence ID" value="NZ_BIXY01000005.1"/>
</dbReference>
<dbReference type="GO" id="GO:0004674">
    <property type="term" value="F:protein serine/threonine kinase activity"/>
    <property type="evidence" value="ECO:0007669"/>
    <property type="project" value="UniProtKB-KW"/>
</dbReference>
<dbReference type="InterPro" id="IPR019775">
    <property type="entry name" value="WD40_repeat_CS"/>
</dbReference>
<dbReference type="InterPro" id="IPR011009">
    <property type="entry name" value="Kinase-like_dom_sf"/>
</dbReference>
<reference evidence="6 7" key="1">
    <citation type="submission" date="2019-01" db="EMBL/GenBank/DDBJ databases">
        <title>Draft genome sequence of Dictyobacter sp. Uno17.</title>
        <authorList>
            <person name="Wang C.M."/>
            <person name="Zheng Y."/>
            <person name="Sakai Y."/>
            <person name="Abe K."/>
            <person name="Yokota A."/>
            <person name="Yabe S."/>
        </authorList>
    </citation>
    <scope>NUCLEOTIDE SEQUENCE [LARGE SCALE GENOMIC DNA]</scope>
    <source>
        <strain evidence="6 7">Uno17</strain>
    </source>
</reference>
<dbReference type="SUPFAM" id="SSF56112">
    <property type="entry name" value="Protein kinase-like (PK-like)"/>
    <property type="match status" value="1"/>
</dbReference>
<keyword evidence="7" id="KW-1185">Reference proteome</keyword>
<dbReference type="OrthoDB" id="583109at2"/>
<dbReference type="AlphaFoldDB" id="A0A5A5T7Z9"/>
<dbReference type="InterPro" id="IPR001680">
    <property type="entry name" value="WD40_rpt"/>
</dbReference>
<dbReference type="PROSITE" id="PS50011">
    <property type="entry name" value="PROTEIN_KINASE_DOM"/>
    <property type="match status" value="1"/>
</dbReference>
<dbReference type="CDD" id="cd00200">
    <property type="entry name" value="WD40"/>
    <property type="match status" value="1"/>
</dbReference>
<feature type="repeat" description="WD" evidence="3">
    <location>
        <begin position="586"/>
        <end position="627"/>
    </location>
</feature>
<dbReference type="PROSITE" id="PS50294">
    <property type="entry name" value="WD_REPEATS_REGION"/>
    <property type="match status" value="3"/>
</dbReference>
<keyword evidence="4" id="KW-0067">ATP-binding</keyword>
<evidence type="ECO:0000256" key="3">
    <source>
        <dbReference type="PROSITE-ProRule" id="PRU00221"/>
    </source>
</evidence>
<dbReference type="SMART" id="SM00320">
    <property type="entry name" value="WD40"/>
    <property type="match status" value="7"/>
</dbReference>
<dbReference type="Pfam" id="PF00400">
    <property type="entry name" value="WD40"/>
    <property type="match status" value="6"/>
</dbReference>
<evidence type="ECO:0000256" key="1">
    <source>
        <dbReference type="ARBA" id="ARBA00022574"/>
    </source>
</evidence>
<dbReference type="Gene3D" id="1.10.510.10">
    <property type="entry name" value="Transferase(Phosphotransferase) domain 1"/>
    <property type="match status" value="1"/>
</dbReference>
<dbReference type="PROSITE" id="PS00107">
    <property type="entry name" value="PROTEIN_KINASE_ATP"/>
    <property type="match status" value="1"/>
</dbReference>
<organism evidence="6 7">
    <name type="scientific">Dictyobacter arantiisoli</name>
    <dbReference type="NCBI Taxonomy" id="2014874"/>
    <lineage>
        <taxon>Bacteria</taxon>
        <taxon>Bacillati</taxon>
        <taxon>Chloroflexota</taxon>
        <taxon>Ktedonobacteria</taxon>
        <taxon>Ktedonobacterales</taxon>
        <taxon>Dictyobacteraceae</taxon>
        <taxon>Dictyobacter</taxon>
    </lineage>
</organism>
<dbReference type="InterPro" id="IPR020472">
    <property type="entry name" value="WD40_PAC1"/>
</dbReference>
<keyword evidence="1 3" id="KW-0853">WD repeat</keyword>
<feature type="repeat" description="WD" evidence="3">
    <location>
        <begin position="544"/>
        <end position="585"/>
    </location>
</feature>
<dbReference type="Gene3D" id="3.30.200.20">
    <property type="entry name" value="Phosphorylase Kinase, domain 1"/>
    <property type="match status" value="1"/>
</dbReference>
<dbReference type="PRINTS" id="PR00320">
    <property type="entry name" value="GPROTEINBRPT"/>
</dbReference>
<evidence type="ECO:0000313" key="7">
    <source>
        <dbReference type="Proteomes" id="UP000322530"/>
    </source>
</evidence>